<evidence type="ECO:0000313" key="3">
    <source>
        <dbReference type="Proteomes" id="UP000195062"/>
    </source>
</evidence>
<dbReference type="EMBL" id="MDHH01000002">
    <property type="protein sequence ID" value="OUE02826.1"/>
    <property type="molecule type" value="Genomic_DNA"/>
</dbReference>
<organism evidence="2 3">
    <name type="scientific">Clavibacter michiganensis subsp. michiganensis</name>
    <dbReference type="NCBI Taxonomy" id="33013"/>
    <lineage>
        <taxon>Bacteria</taxon>
        <taxon>Bacillati</taxon>
        <taxon>Actinomycetota</taxon>
        <taxon>Actinomycetes</taxon>
        <taxon>Micrococcales</taxon>
        <taxon>Microbacteriaceae</taxon>
        <taxon>Clavibacter</taxon>
    </lineage>
</organism>
<evidence type="ECO:0000313" key="2">
    <source>
        <dbReference type="EMBL" id="OUE02826.1"/>
    </source>
</evidence>
<reference evidence="2 3" key="1">
    <citation type="submission" date="2016-08" db="EMBL/GenBank/DDBJ databases">
        <title>Genome sequence of Clavibacter michiganensis subsp. michiganensis strain CASJ007.</title>
        <authorList>
            <person name="Thapa S.P."/>
            <person name="Coaker G."/>
        </authorList>
    </citation>
    <scope>NUCLEOTIDE SEQUENCE [LARGE SCALE GENOMIC DNA]</scope>
    <source>
        <strain evidence="2">CASJ007</strain>
    </source>
</reference>
<evidence type="ECO:0000256" key="1">
    <source>
        <dbReference type="SAM" id="MobiDB-lite"/>
    </source>
</evidence>
<feature type="region of interest" description="Disordered" evidence="1">
    <location>
        <begin position="61"/>
        <end position="98"/>
    </location>
</feature>
<protein>
    <submittedName>
        <fullName evidence="2">Uncharacterized protein</fullName>
    </submittedName>
</protein>
<gene>
    <name evidence="2" type="ORF">CMMCAS07_12475</name>
</gene>
<feature type="region of interest" description="Disordered" evidence="1">
    <location>
        <begin position="22"/>
        <end position="49"/>
    </location>
</feature>
<proteinExistence type="predicted"/>
<dbReference type="AlphaFoldDB" id="A0A251XJ29"/>
<accession>A0A251XJ29</accession>
<keyword evidence="3" id="KW-1185">Reference proteome</keyword>
<dbReference type="Proteomes" id="UP000195062">
    <property type="component" value="Unassembled WGS sequence"/>
</dbReference>
<feature type="compositionally biased region" description="Low complexity" evidence="1">
    <location>
        <begin position="79"/>
        <end position="98"/>
    </location>
</feature>
<feature type="compositionally biased region" description="Polar residues" evidence="1">
    <location>
        <begin position="61"/>
        <end position="78"/>
    </location>
</feature>
<comment type="caution">
    <text evidence="2">The sequence shown here is derived from an EMBL/GenBank/DDBJ whole genome shotgun (WGS) entry which is preliminary data.</text>
</comment>
<sequence length="98" mass="9892">MSTASAPIPATARKIAPTFVWSTMSSRTTTRRASRSTSATAGSGGRCMAASAPRCRLYPVSRSSTAAAPTNTGTSGKPSRSGATSSSHCSCTSTDRGT</sequence>
<name>A0A251XJ29_CLAMM</name>